<dbReference type="Proteomes" id="UP000509510">
    <property type="component" value="Chromosome III"/>
</dbReference>
<accession>A0A7H8QVL2</accession>
<sequence length="691" mass="78935">MTLPILPRKESRNDDQFITAVIQSSRSQHVKSITRDHPKLRQVVFHSNEYQSDDFRNKFLNVLEYKYAAAIQQRGQENALPCECCRDNDNRPFTTCVFIREEQSGKCANCIFLRQICTQTKTGHQQRQDGSLRRAHNPKKAPISFARPTIIKRVGYHVISPDHESLNPGTNSYRVLGNLVLPPPPLGKHRHLAGKYKNELDKLHRRDMSKLPDRPIAELSSSFLDFKRREAAAWESYEISHPLEDIPGYLTDPRYLVKPSGSLESPLAHRLNQPSFTTTQEYDGETADPTNGCIAMVMGNAYTPGTFLFNQFPRRSYQSEATEGGEFPDDVQECHVKFTADIADSIYAKVEIFYGVKVEKYTRKSQTFAVLPLWGEFDSIEIRLMYEKDYGNPDKDYMFRRAVLTCKHPQHLMMPGNPKSLGAQQDKITKAAWLMAEGKGHHIPIVPNYYSEEKWKQRAPPKPEGVALGRSAKPVPVIFAGEDTRSWRDFFSKHPHSDNDLRDLIQPALEALKSASPHEAWAYPEDIPKPVLDWLRGQKQILFPNQQPSNMHEIHERISNILSRANLLQQPTPADLISSLAMILNHQSQIIGNRRADTHSLWYSGFDGTVLALRCSECEENQIRSDDRPRWSVSSPGTYLCREWNCSKCGKKARMMPVDEDITFSKNDKHELHSTPGPARSTWAQNSSGRR</sequence>
<gene>
    <name evidence="2" type="ORF">TRUGW13939_05213</name>
</gene>
<keyword evidence="3" id="KW-1185">Reference proteome</keyword>
<feature type="compositionally biased region" description="Polar residues" evidence="1">
    <location>
        <begin position="682"/>
        <end position="691"/>
    </location>
</feature>
<dbReference type="RefSeq" id="XP_035344270.1">
    <property type="nucleotide sequence ID" value="XM_035488377.1"/>
</dbReference>
<evidence type="ECO:0000313" key="2">
    <source>
        <dbReference type="EMBL" id="QKX58092.1"/>
    </source>
</evidence>
<evidence type="ECO:0000313" key="3">
    <source>
        <dbReference type="Proteomes" id="UP000509510"/>
    </source>
</evidence>
<reference evidence="3" key="1">
    <citation type="submission" date="2020-06" db="EMBL/GenBank/DDBJ databases">
        <title>A chromosome-scale genome assembly of Talaromyces rugulosus W13939.</title>
        <authorList>
            <person name="Wang B."/>
            <person name="Guo L."/>
            <person name="Ye K."/>
            <person name="Wang L."/>
        </authorList>
    </citation>
    <scope>NUCLEOTIDE SEQUENCE [LARGE SCALE GENOMIC DNA]</scope>
    <source>
        <strain evidence="3">W13939</strain>
    </source>
</reference>
<dbReference type="OrthoDB" id="4227515at2759"/>
<dbReference type="KEGG" id="trg:TRUGW13939_05213"/>
<dbReference type="AlphaFoldDB" id="A0A7H8QVL2"/>
<proteinExistence type="predicted"/>
<dbReference type="EMBL" id="CP055900">
    <property type="protein sequence ID" value="QKX58092.1"/>
    <property type="molecule type" value="Genomic_DNA"/>
</dbReference>
<dbReference type="GeneID" id="55992711"/>
<evidence type="ECO:0000256" key="1">
    <source>
        <dbReference type="SAM" id="MobiDB-lite"/>
    </source>
</evidence>
<name>A0A7H8QVL2_TALRU</name>
<organism evidence="2 3">
    <name type="scientific">Talaromyces rugulosus</name>
    <name type="common">Penicillium rugulosum</name>
    <dbReference type="NCBI Taxonomy" id="121627"/>
    <lineage>
        <taxon>Eukaryota</taxon>
        <taxon>Fungi</taxon>
        <taxon>Dikarya</taxon>
        <taxon>Ascomycota</taxon>
        <taxon>Pezizomycotina</taxon>
        <taxon>Eurotiomycetes</taxon>
        <taxon>Eurotiomycetidae</taxon>
        <taxon>Eurotiales</taxon>
        <taxon>Trichocomaceae</taxon>
        <taxon>Talaromyces</taxon>
        <taxon>Talaromyces sect. Islandici</taxon>
    </lineage>
</organism>
<dbReference type="Pfam" id="PF12511">
    <property type="entry name" value="DUF3716"/>
    <property type="match status" value="1"/>
</dbReference>
<dbReference type="InterPro" id="IPR022190">
    <property type="entry name" value="DUF3716"/>
</dbReference>
<feature type="region of interest" description="Disordered" evidence="1">
    <location>
        <begin position="664"/>
        <end position="691"/>
    </location>
</feature>
<protein>
    <submittedName>
        <fullName evidence="2">Uncharacterized protein</fullName>
    </submittedName>
</protein>